<dbReference type="CDD" id="cd00085">
    <property type="entry name" value="HNHc"/>
    <property type="match status" value="1"/>
</dbReference>
<evidence type="ECO:0000313" key="3">
    <source>
        <dbReference type="Proteomes" id="UP000317835"/>
    </source>
</evidence>
<dbReference type="GO" id="GO:0004519">
    <property type="term" value="F:endonuclease activity"/>
    <property type="evidence" value="ECO:0007669"/>
    <property type="project" value="UniProtKB-KW"/>
</dbReference>
<keyword evidence="3" id="KW-1185">Reference proteome</keyword>
<proteinExistence type="predicted"/>
<feature type="domain" description="HNH nuclease" evidence="1">
    <location>
        <begin position="126"/>
        <end position="187"/>
    </location>
</feature>
<name>A0A518HEJ4_9BACT</name>
<dbReference type="KEGG" id="tpla:ElP_72340"/>
<keyword evidence="2" id="KW-0378">Hydrolase</keyword>
<dbReference type="RefSeq" id="WP_145279493.1">
    <property type="nucleotide sequence ID" value="NZ_CP036427.1"/>
</dbReference>
<keyword evidence="2" id="KW-0540">Nuclease</keyword>
<keyword evidence="2" id="KW-0614">Plasmid</keyword>
<sequence>MAAGWARSATYEGPHWDDARRERGDTALRVDVGFERIFDPEIDEILPLDRLRDGPLASVNWATPASGIQIRQGVEGLERLWADLVGRYDAARKVDEDPGAMEGEVRIALTRHRARERWLRDEKLAQAKAANAGRLPCQVCGFDFFEVYGEPGRDYAQVHHFKPLSDRTRPSLTRLEDLAVLCANCHVMIHRGGGNLALEGLLKGPVPQGGNRPPGGPAGS</sequence>
<dbReference type="SMART" id="SM00507">
    <property type="entry name" value="HNHc"/>
    <property type="match status" value="1"/>
</dbReference>
<dbReference type="OrthoDB" id="9779761at2"/>
<accession>A0A518HEJ4</accession>
<dbReference type="InterPro" id="IPR002711">
    <property type="entry name" value="HNH"/>
</dbReference>
<protein>
    <submittedName>
        <fullName evidence="2">HNH endonuclease</fullName>
    </submittedName>
</protein>
<evidence type="ECO:0000313" key="2">
    <source>
        <dbReference type="EMBL" id="QDV39270.1"/>
    </source>
</evidence>
<dbReference type="Pfam" id="PF01844">
    <property type="entry name" value="HNH"/>
    <property type="match status" value="1"/>
</dbReference>
<geneLocation type="plasmid" evidence="3">
    <name>pelp_1</name>
</geneLocation>
<dbReference type="GO" id="GO:0003676">
    <property type="term" value="F:nucleic acid binding"/>
    <property type="evidence" value="ECO:0007669"/>
    <property type="project" value="InterPro"/>
</dbReference>
<keyword evidence="2" id="KW-0255">Endonuclease</keyword>
<dbReference type="Gene3D" id="1.10.30.50">
    <property type="match status" value="1"/>
</dbReference>
<reference evidence="2 3" key="1">
    <citation type="submission" date="2019-02" db="EMBL/GenBank/DDBJ databases">
        <title>Deep-cultivation of Planctomycetes and their phenomic and genomic characterization uncovers novel biology.</title>
        <authorList>
            <person name="Wiegand S."/>
            <person name="Jogler M."/>
            <person name="Boedeker C."/>
            <person name="Pinto D."/>
            <person name="Vollmers J."/>
            <person name="Rivas-Marin E."/>
            <person name="Kohn T."/>
            <person name="Peeters S.H."/>
            <person name="Heuer A."/>
            <person name="Rast P."/>
            <person name="Oberbeckmann S."/>
            <person name="Bunk B."/>
            <person name="Jeske O."/>
            <person name="Meyerdierks A."/>
            <person name="Storesund J.E."/>
            <person name="Kallscheuer N."/>
            <person name="Luecker S."/>
            <person name="Lage O.M."/>
            <person name="Pohl T."/>
            <person name="Merkel B.J."/>
            <person name="Hornburger P."/>
            <person name="Mueller R.-W."/>
            <person name="Bruemmer F."/>
            <person name="Labrenz M."/>
            <person name="Spormann A.M."/>
            <person name="Op den Camp H."/>
            <person name="Overmann J."/>
            <person name="Amann R."/>
            <person name="Jetten M.S.M."/>
            <person name="Mascher T."/>
            <person name="Medema M.H."/>
            <person name="Devos D.P."/>
            <person name="Kaster A.-K."/>
            <person name="Ovreas L."/>
            <person name="Rohde M."/>
            <person name="Galperin M.Y."/>
            <person name="Jogler C."/>
        </authorList>
    </citation>
    <scope>NUCLEOTIDE SEQUENCE [LARGE SCALE GENOMIC DNA]</scope>
    <source>
        <strain evidence="2 3">ElP</strain>
        <plasmid evidence="3">pelp_1</plasmid>
    </source>
</reference>
<dbReference type="AlphaFoldDB" id="A0A518HEJ4"/>
<dbReference type="InterPro" id="IPR003615">
    <property type="entry name" value="HNH_nuc"/>
</dbReference>
<gene>
    <name evidence="2" type="ORF">ElP_72340</name>
</gene>
<organism evidence="2 3">
    <name type="scientific">Tautonia plasticadhaerens</name>
    <dbReference type="NCBI Taxonomy" id="2527974"/>
    <lineage>
        <taxon>Bacteria</taxon>
        <taxon>Pseudomonadati</taxon>
        <taxon>Planctomycetota</taxon>
        <taxon>Planctomycetia</taxon>
        <taxon>Isosphaerales</taxon>
        <taxon>Isosphaeraceae</taxon>
        <taxon>Tautonia</taxon>
    </lineage>
</organism>
<dbReference type="EMBL" id="CP036427">
    <property type="protein sequence ID" value="QDV39270.1"/>
    <property type="molecule type" value="Genomic_DNA"/>
</dbReference>
<evidence type="ECO:0000259" key="1">
    <source>
        <dbReference type="SMART" id="SM00507"/>
    </source>
</evidence>
<dbReference type="GO" id="GO:0008270">
    <property type="term" value="F:zinc ion binding"/>
    <property type="evidence" value="ECO:0007669"/>
    <property type="project" value="InterPro"/>
</dbReference>
<dbReference type="Proteomes" id="UP000317835">
    <property type="component" value="Plasmid pElP_1"/>
</dbReference>